<dbReference type="Proteomes" id="UP001060085">
    <property type="component" value="Linkage Group LG05"/>
</dbReference>
<dbReference type="EMBL" id="CM044705">
    <property type="protein sequence ID" value="KAI5664744.1"/>
    <property type="molecule type" value="Genomic_DNA"/>
</dbReference>
<evidence type="ECO:0000313" key="2">
    <source>
        <dbReference type="Proteomes" id="UP001060085"/>
    </source>
</evidence>
<proteinExistence type="predicted"/>
<organism evidence="1 2">
    <name type="scientific">Catharanthus roseus</name>
    <name type="common">Madagascar periwinkle</name>
    <name type="synonym">Vinca rosea</name>
    <dbReference type="NCBI Taxonomy" id="4058"/>
    <lineage>
        <taxon>Eukaryota</taxon>
        <taxon>Viridiplantae</taxon>
        <taxon>Streptophyta</taxon>
        <taxon>Embryophyta</taxon>
        <taxon>Tracheophyta</taxon>
        <taxon>Spermatophyta</taxon>
        <taxon>Magnoliopsida</taxon>
        <taxon>eudicotyledons</taxon>
        <taxon>Gunneridae</taxon>
        <taxon>Pentapetalae</taxon>
        <taxon>asterids</taxon>
        <taxon>lamiids</taxon>
        <taxon>Gentianales</taxon>
        <taxon>Apocynaceae</taxon>
        <taxon>Rauvolfioideae</taxon>
        <taxon>Vinceae</taxon>
        <taxon>Catharanthinae</taxon>
        <taxon>Catharanthus</taxon>
    </lineage>
</organism>
<sequence length="120" mass="12831">MARMVFALCCKFNEPNLPVLDAYPVLVFAKLILDLLGLAPLVGERLALLSASPSLVRELVRASFAGSSMVALLEEGLVAAAVGGWCHCEDVDTLGRGGFAWGLELKIGVLAGWFHPRGFF</sequence>
<accession>A0ACC0AW10</accession>
<name>A0ACC0AW10_CATRO</name>
<evidence type="ECO:0000313" key="1">
    <source>
        <dbReference type="EMBL" id="KAI5664744.1"/>
    </source>
</evidence>
<comment type="caution">
    <text evidence="1">The sequence shown here is derived from an EMBL/GenBank/DDBJ whole genome shotgun (WGS) entry which is preliminary data.</text>
</comment>
<keyword evidence="2" id="KW-1185">Reference proteome</keyword>
<gene>
    <name evidence="1" type="ORF">M9H77_24067</name>
</gene>
<reference evidence="2" key="1">
    <citation type="journal article" date="2023" name="Nat. Plants">
        <title>Single-cell RNA sequencing provides a high-resolution roadmap for understanding the multicellular compartmentation of specialized metabolism.</title>
        <authorList>
            <person name="Sun S."/>
            <person name="Shen X."/>
            <person name="Li Y."/>
            <person name="Li Y."/>
            <person name="Wang S."/>
            <person name="Li R."/>
            <person name="Zhang H."/>
            <person name="Shen G."/>
            <person name="Guo B."/>
            <person name="Wei J."/>
            <person name="Xu J."/>
            <person name="St-Pierre B."/>
            <person name="Chen S."/>
            <person name="Sun C."/>
        </authorList>
    </citation>
    <scope>NUCLEOTIDE SEQUENCE [LARGE SCALE GENOMIC DNA]</scope>
</reference>
<protein>
    <submittedName>
        <fullName evidence="1">Uncharacterized protein</fullName>
    </submittedName>
</protein>